<dbReference type="EMBL" id="CP000155">
    <property type="protein sequence ID" value="ABC27603.1"/>
    <property type="molecule type" value="Genomic_DNA"/>
</dbReference>
<name>Q2SP21_HAHCH</name>
<accession>Q2SP21</accession>
<protein>
    <submittedName>
        <fullName evidence="2">Spermidine synthase</fullName>
    </submittedName>
</protein>
<dbReference type="HOGENOM" id="CLU_060070_2_1_6"/>
<dbReference type="AlphaFoldDB" id="Q2SP21"/>
<evidence type="ECO:0000313" key="3">
    <source>
        <dbReference type="Proteomes" id="UP000000238"/>
    </source>
</evidence>
<dbReference type="SUPFAM" id="SSF53335">
    <property type="entry name" value="S-adenosyl-L-methionine-dependent methyltransferases"/>
    <property type="match status" value="1"/>
</dbReference>
<evidence type="ECO:0000256" key="1">
    <source>
        <dbReference type="ARBA" id="ARBA00023115"/>
    </source>
</evidence>
<gene>
    <name evidence="2" type="ordered locus">HCH_00705</name>
</gene>
<dbReference type="Gene3D" id="3.40.50.150">
    <property type="entry name" value="Vaccinia Virus protein VP39"/>
    <property type="match status" value="1"/>
</dbReference>
<keyword evidence="3" id="KW-1185">Reference proteome</keyword>
<proteinExistence type="predicted"/>
<dbReference type="GO" id="GO:0006596">
    <property type="term" value="P:polyamine biosynthetic process"/>
    <property type="evidence" value="ECO:0007669"/>
    <property type="project" value="UniProtKB-KW"/>
</dbReference>
<organism evidence="2 3">
    <name type="scientific">Hahella chejuensis (strain KCTC 2396)</name>
    <dbReference type="NCBI Taxonomy" id="349521"/>
    <lineage>
        <taxon>Bacteria</taxon>
        <taxon>Pseudomonadati</taxon>
        <taxon>Pseudomonadota</taxon>
        <taxon>Gammaproteobacteria</taxon>
        <taxon>Oceanospirillales</taxon>
        <taxon>Hahellaceae</taxon>
        <taxon>Hahella</taxon>
    </lineage>
</organism>
<sequence>MAIPGREIFRTYDEFGCIQVFDDGQKRYLGFGSNDEQSCLLKDNPSLLAHGYTRAMLLCLLLHEPRRAVMLGLGGGSLINCLYHRVPNLQLQAVELRAEVVRVAQRFFQLPRDERVQITIADFAAYLETVAAHSADLLLCDVFTGDGLDGRLLQPTFLEQSERLLSDDGWLVMNCWVDHRLEKVMLAELGRRFRSVYLCATQEGNWIILAGKPAVTFAEKQLTAAAKRFSPQLGFSLAPFVKRMTRYQA</sequence>
<dbReference type="eggNOG" id="COG0421">
    <property type="taxonomic scope" value="Bacteria"/>
</dbReference>
<keyword evidence="1" id="KW-0620">Polyamine biosynthesis</keyword>
<dbReference type="Proteomes" id="UP000000238">
    <property type="component" value="Chromosome"/>
</dbReference>
<dbReference type="RefSeq" id="WP_011394680.1">
    <property type="nucleotide sequence ID" value="NC_007645.1"/>
</dbReference>
<dbReference type="OrthoDB" id="9761985at2"/>
<dbReference type="PANTHER" id="PTHR43317:SF1">
    <property type="entry name" value="THERMOSPERMINE SYNTHASE ACAULIS5"/>
    <property type="match status" value="1"/>
</dbReference>
<reference evidence="2 3" key="1">
    <citation type="journal article" date="2005" name="Nucleic Acids Res.">
        <title>Genomic blueprint of Hahella chejuensis, a marine microbe producing an algicidal agent.</title>
        <authorList>
            <person name="Jeong H."/>
            <person name="Yim J.H."/>
            <person name="Lee C."/>
            <person name="Choi S.-H."/>
            <person name="Park Y.K."/>
            <person name="Yoon S.H."/>
            <person name="Hur C.-G."/>
            <person name="Kang H.-Y."/>
            <person name="Kim D."/>
            <person name="Lee H.H."/>
            <person name="Park K.H."/>
            <person name="Park S.-H."/>
            <person name="Park H.-S."/>
            <person name="Lee H.K."/>
            <person name="Oh T.K."/>
            <person name="Kim J.F."/>
        </authorList>
    </citation>
    <scope>NUCLEOTIDE SEQUENCE [LARGE SCALE GENOMIC DNA]</scope>
    <source>
        <strain evidence="2 3">KCTC 2396</strain>
    </source>
</reference>
<dbReference type="PANTHER" id="PTHR43317">
    <property type="entry name" value="THERMOSPERMINE SYNTHASE ACAULIS5"/>
    <property type="match status" value="1"/>
</dbReference>
<dbReference type="KEGG" id="hch:HCH_00705"/>
<dbReference type="CDD" id="cd02440">
    <property type="entry name" value="AdoMet_MTases"/>
    <property type="match status" value="1"/>
</dbReference>
<dbReference type="InterPro" id="IPR029063">
    <property type="entry name" value="SAM-dependent_MTases_sf"/>
</dbReference>
<evidence type="ECO:0000313" key="2">
    <source>
        <dbReference type="EMBL" id="ABC27603.1"/>
    </source>
</evidence>
<dbReference type="STRING" id="349521.HCH_00705"/>